<organism evidence="3 4">
    <name type="scientific">Glaciibacter psychrotolerans</name>
    <dbReference type="NCBI Taxonomy" id="670054"/>
    <lineage>
        <taxon>Bacteria</taxon>
        <taxon>Bacillati</taxon>
        <taxon>Actinomycetota</taxon>
        <taxon>Actinomycetes</taxon>
        <taxon>Micrococcales</taxon>
        <taxon>Microbacteriaceae</taxon>
        <taxon>Glaciibacter</taxon>
    </lineage>
</organism>
<dbReference type="InterPro" id="IPR006311">
    <property type="entry name" value="TAT_signal"/>
</dbReference>
<dbReference type="InterPro" id="IPR001466">
    <property type="entry name" value="Beta-lactam-related"/>
</dbReference>
<feature type="signal peptide" evidence="1">
    <location>
        <begin position="1"/>
        <end position="25"/>
    </location>
</feature>
<feature type="domain" description="Beta-lactamase-related" evidence="2">
    <location>
        <begin position="55"/>
        <end position="372"/>
    </location>
</feature>
<dbReference type="SUPFAM" id="SSF56601">
    <property type="entry name" value="beta-lactamase/transpeptidase-like"/>
    <property type="match status" value="1"/>
</dbReference>
<gene>
    <name evidence="3" type="ORF">HNR05_002877</name>
</gene>
<keyword evidence="3" id="KW-0645">Protease</keyword>
<dbReference type="InterPro" id="IPR012338">
    <property type="entry name" value="Beta-lactam/transpept-like"/>
</dbReference>
<dbReference type="PANTHER" id="PTHR46825">
    <property type="entry name" value="D-ALANYL-D-ALANINE-CARBOXYPEPTIDASE/ENDOPEPTIDASE AMPH"/>
    <property type="match status" value="1"/>
</dbReference>
<dbReference type="RefSeq" id="WP_179579736.1">
    <property type="nucleotide sequence ID" value="NZ_JACCFM010000001.1"/>
</dbReference>
<dbReference type="AlphaFoldDB" id="A0A7Z0EG71"/>
<evidence type="ECO:0000259" key="2">
    <source>
        <dbReference type="Pfam" id="PF00144"/>
    </source>
</evidence>
<dbReference type="GO" id="GO:0009002">
    <property type="term" value="F:serine-type D-Ala-D-Ala carboxypeptidase activity"/>
    <property type="evidence" value="ECO:0007669"/>
    <property type="project" value="UniProtKB-EC"/>
</dbReference>
<dbReference type="PROSITE" id="PS51257">
    <property type="entry name" value="PROKAR_LIPOPROTEIN"/>
    <property type="match status" value="1"/>
</dbReference>
<dbReference type="Pfam" id="PF00144">
    <property type="entry name" value="Beta-lactamase"/>
    <property type="match status" value="1"/>
</dbReference>
<evidence type="ECO:0000313" key="3">
    <source>
        <dbReference type="EMBL" id="NYJ21086.1"/>
    </source>
</evidence>
<accession>A0A7Z0EG71</accession>
<dbReference type="InterPro" id="IPR050491">
    <property type="entry name" value="AmpC-like"/>
</dbReference>
<sequence length="436" mass="44584">MSKHENDRRRFGLLALVVGASLLLAGCTPPAGDAPASHNEPGTPFSAEATAELDAALAAAMTLAGASGAEVGVWAPWAGEWTSLAGTTTAGGSRPLKADMTFRIGTNTTAMTCTVLLKLVDEKRVALTDPVSKYLTRMPDIDGITLGQLCQGTSGLPDYYGSLHGQFVNNPQRQWPPLEVISAGMGAGTPVAPGSAWASSTTGIVLLGMALQAATNTDWPTLYQKYIFEPLNLTGTSFPAPDDLVIPGSHPNGYAAAMAAGQPVCETKLDETSLSNSMFGVAGGVISTIGDMKVWTQALAEGSLLSKKSAKAQWATVPSPNGPEWKTNGLGTTQVGPLRGSYGSIPGFITAGLSDPSSGLTIVVMLNDSTAGANFAYSLALQLASIAAVQPAVKGQKAPELAVPWSAEDAVAAMQAAGVCPTPVPPPAEPTAEPAP</sequence>
<evidence type="ECO:0000256" key="1">
    <source>
        <dbReference type="SAM" id="SignalP"/>
    </source>
</evidence>
<reference evidence="3 4" key="1">
    <citation type="submission" date="2020-07" db="EMBL/GenBank/DDBJ databases">
        <title>Sequencing the genomes of 1000 actinobacteria strains.</title>
        <authorList>
            <person name="Klenk H.-P."/>
        </authorList>
    </citation>
    <scope>NUCLEOTIDE SEQUENCE [LARGE SCALE GENOMIC DNA]</scope>
    <source>
        <strain evidence="3 4">LI1</strain>
    </source>
</reference>
<keyword evidence="1" id="KW-0732">Signal</keyword>
<keyword evidence="3" id="KW-0121">Carboxypeptidase</keyword>
<dbReference type="PROSITE" id="PS51318">
    <property type="entry name" value="TAT"/>
    <property type="match status" value="1"/>
</dbReference>
<feature type="chain" id="PRO_5039635690" evidence="1">
    <location>
        <begin position="26"/>
        <end position="436"/>
    </location>
</feature>
<comment type="caution">
    <text evidence="3">The sequence shown here is derived from an EMBL/GenBank/DDBJ whole genome shotgun (WGS) entry which is preliminary data.</text>
</comment>
<name>A0A7Z0EG71_9MICO</name>
<dbReference type="EC" id="3.4.16.4" evidence="3"/>
<evidence type="ECO:0000313" key="4">
    <source>
        <dbReference type="Proteomes" id="UP000537260"/>
    </source>
</evidence>
<dbReference type="PANTHER" id="PTHR46825:SF7">
    <property type="entry name" value="D-ALANYL-D-ALANINE CARBOXYPEPTIDASE"/>
    <property type="match status" value="1"/>
</dbReference>
<proteinExistence type="predicted"/>
<dbReference type="Gene3D" id="3.40.710.10">
    <property type="entry name" value="DD-peptidase/beta-lactamase superfamily"/>
    <property type="match status" value="1"/>
</dbReference>
<keyword evidence="4" id="KW-1185">Reference proteome</keyword>
<dbReference type="Proteomes" id="UP000537260">
    <property type="component" value="Unassembled WGS sequence"/>
</dbReference>
<keyword evidence="3" id="KW-0378">Hydrolase</keyword>
<dbReference type="EMBL" id="JACCFM010000001">
    <property type="protein sequence ID" value="NYJ21086.1"/>
    <property type="molecule type" value="Genomic_DNA"/>
</dbReference>
<protein>
    <submittedName>
        <fullName evidence="3">D-alanyl-D-alanine carboxypeptidase</fullName>
        <ecNumber evidence="3">3.4.16.4</ecNumber>
    </submittedName>
</protein>